<gene>
    <name evidence="1" type="ORF">AZOBR_p110098</name>
</gene>
<keyword evidence="1" id="KW-0614">Plasmid</keyword>
<dbReference type="KEGG" id="abs:AZOBR_p110098"/>
<sequence>MPIWRLDGRGPIASNTHTSLWLIL</sequence>
<organism evidence="1 2">
    <name type="scientific">Azospirillum baldaniorum</name>
    <dbReference type="NCBI Taxonomy" id="1064539"/>
    <lineage>
        <taxon>Bacteria</taxon>
        <taxon>Pseudomonadati</taxon>
        <taxon>Pseudomonadota</taxon>
        <taxon>Alphaproteobacteria</taxon>
        <taxon>Rhodospirillales</taxon>
        <taxon>Azospirillaceae</taxon>
        <taxon>Azospirillum</taxon>
    </lineage>
</organism>
<dbReference type="AlphaFoldDB" id="A0A9P1JTP8"/>
<keyword evidence="2" id="KW-1185">Reference proteome</keyword>
<evidence type="ECO:0000313" key="2">
    <source>
        <dbReference type="Proteomes" id="UP000007319"/>
    </source>
</evidence>
<dbReference type="Proteomes" id="UP000007319">
    <property type="component" value="Plasmid AZOBR_p1"/>
</dbReference>
<dbReference type="EMBL" id="HE577328">
    <property type="protein sequence ID" value="CCC99622.1"/>
    <property type="molecule type" value="Genomic_DNA"/>
</dbReference>
<name>A0A9P1JTP8_9PROT</name>
<accession>A0A9P1JTP8</accession>
<evidence type="ECO:0000313" key="1">
    <source>
        <dbReference type="EMBL" id="CCC99622.1"/>
    </source>
</evidence>
<protein>
    <submittedName>
        <fullName evidence="1">Uncharacterized protein</fullName>
    </submittedName>
</protein>
<geneLocation type="plasmid" evidence="1 2">
    <name>AZOBR_p1</name>
</geneLocation>
<reference evidence="1 2" key="1">
    <citation type="journal article" date="2011" name="PLoS Genet.">
        <title>Azospirillum genomes reveal transition of bacteria from aquatic to terrestrial environments.</title>
        <authorList>
            <person name="Wisniewski-Dye F."/>
            <person name="Borziak K."/>
            <person name="Khalsa-Moyers G."/>
            <person name="Alexandre G."/>
            <person name="Sukharnikov L.O."/>
            <person name="Wuichet K."/>
            <person name="Hurst G.B."/>
            <person name="McDonald W.H."/>
            <person name="Robertson J.S."/>
            <person name="Barbe V."/>
            <person name="Calteau A."/>
            <person name="Rouy Z."/>
            <person name="Mangenot S."/>
            <person name="Prigent-Combaret C."/>
            <person name="Normand P."/>
            <person name="Boyer M."/>
            <person name="Siguier P."/>
            <person name="Dessaux Y."/>
            <person name="Elmerich C."/>
            <person name="Condemine G."/>
            <person name="Krishnen G."/>
            <person name="Kennedy I."/>
            <person name="Paterson A.H."/>
            <person name="Gonzalez V."/>
            <person name="Mavingui P."/>
            <person name="Zhulin I.B."/>
        </authorList>
    </citation>
    <scope>NUCLEOTIDE SEQUENCE [LARGE SCALE GENOMIC DNA]</scope>
    <source>
        <strain evidence="1 2">Sp245</strain>
    </source>
</reference>
<proteinExistence type="predicted"/>